<evidence type="ECO:0000256" key="2">
    <source>
        <dbReference type="ARBA" id="ARBA00022448"/>
    </source>
</evidence>
<dbReference type="SUPFAM" id="SSF103473">
    <property type="entry name" value="MFS general substrate transporter"/>
    <property type="match status" value="1"/>
</dbReference>
<feature type="transmembrane region" description="Helical" evidence="6">
    <location>
        <begin position="362"/>
        <end position="382"/>
    </location>
</feature>
<feature type="transmembrane region" description="Helical" evidence="6">
    <location>
        <begin position="100"/>
        <end position="118"/>
    </location>
</feature>
<feature type="transmembrane region" description="Helical" evidence="6">
    <location>
        <begin position="124"/>
        <end position="149"/>
    </location>
</feature>
<feature type="transmembrane region" description="Helical" evidence="6">
    <location>
        <begin position="161"/>
        <end position="181"/>
    </location>
</feature>
<evidence type="ECO:0000256" key="4">
    <source>
        <dbReference type="ARBA" id="ARBA00022989"/>
    </source>
</evidence>
<dbReference type="GO" id="GO:0016020">
    <property type="term" value="C:membrane"/>
    <property type="evidence" value="ECO:0007669"/>
    <property type="project" value="UniProtKB-SubCell"/>
</dbReference>
<dbReference type="GO" id="GO:0022857">
    <property type="term" value="F:transmembrane transporter activity"/>
    <property type="evidence" value="ECO:0007669"/>
    <property type="project" value="InterPro"/>
</dbReference>
<organism evidence="8 9">
    <name type="scientific">Paraburkholderia acidisoli</name>
    <dbReference type="NCBI Taxonomy" id="2571748"/>
    <lineage>
        <taxon>Bacteria</taxon>
        <taxon>Pseudomonadati</taxon>
        <taxon>Pseudomonadota</taxon>
        <taxon>Betaproteobacteria</taxon>
        <taxon>Burkholderiales</taxon>
        <taxon>Burkholderiaceae</taxon>
        <taxon>Paraburkholderia</taxon>
    </lineage>
</organism>
<feature type="transmembrane region" description="Helical" evidence="6">
    <location>
        <begin position="30"/>
        <end position="48"/>
    </location>
</feature>
<keyword evidence="5 6" id="KW-0472">Membrane</keyword>
<evidence type="ECO:0000313" key="8">
    <source>
        <dbReference type="EMBL" id="QGZ64659.1"/>
    </source>
</evidence>
<feature type="transmembrane region" description="Helical" evidence="6">
    <location>
        <begin position="304"/>
        <end position="325"/>
    </location>
</feature>
<evidence type="ECO:0000256" key="5">
    <source>
        <dbReference type="ARBA" id="ARBA00023136"/>
    </source>
</evidence>
<keyword evidence="4 6" id="KW-1133">Transmembrane helix</keyword>
<protein>
    <submittedName>
        <fullName evidence="8">MFS transporter</fullName>
    </submittedName>
</protein>
<dbReference type="PROSITE" id="PS50850">
    <property type="entry name" value="MFS"/>
    <property type="match status" value="1"/>
</dbReference>
<evidence type="ECO:0000259" key="7">
    <source>
        <dbReference type="PROSITE" id="PS50850"/>
    </source>
</evidence>
<dbReference type="OrthoDB" id="5441967at2"/>
<evidence type="ECO:0000256" key="1">
    <source>
        <dbReference type="ARBA" id="ARBA00004141"/>
    </source>
</evidence>
<feature type="transmembrane region" description="Helical" evidence="6">
    <location>
        <begin position="68"/>
        <end position="88"/>
    </location>
</feature>
<evidence type="ECO:0000313" key="9">
    <source>
        <dbReference type="Proteomes" id="UP000433577"/>
    </source>
</evidence>
<dbReference type="RefSeq" id="WP_158954310.1">
    <property type="nucleotide sequence ID" value="NZ_CP046915.1"/>
</dbReference>
<comment type="subcellular location">
    <subcellularLocation>
        <location evidence="1">Membrane</location>
        <topology evidence="1">Multi-pass membrane protein</topology>
    </subcellularLocation>
</comment>
<dbReference type="InterPro" id="IPR020846">
    <property type="entry name" value="MFS_dom"/>
</dbReference>
<dbReference type="FunFam" id="1.20.1250.20:FF:000018">
    <property type="entry name" value="MFS transporter permease"/>
    <property type="match status" value="1"/>
</dbReference>
<dbReference type="PANTHER" id="PTHR43791">
    <property type="entry name" value="PERMEASE-RELATED"/>
    <property type="match status" value="1"/>
</dbReference>
<name>A0A7Z2JIS2_9BURK</name>
<gene>
    <name evidence="8" type="ORF">FAZ98_22765</name>
</gene>
<sequence>MSLSIDTPITASAAHDAAREAQERAVYRKIAWRILPLLVFCYILNYLDRINIGIAQLQFKTDLGFSDAAYGLGAGLLFVGYVLFEIPSNLMLDRVGVRKTFLRIMVAWGLLSTMTMFVRTPTQFYLVRFLIGVAEAGFTPGIFLYLSYWFPARRRARITSIFYLSIPIAAIVGAPLSGWIMHAFAGDLGLRGWQWLFLLEGAPSAIFGVVVFFVLSDRPQHARWLTPGEKAFVLAQIDLDDANKPRHSRPHGLAGRATRGALRTVLADPRVLCAGFTFACSFSLGNTLAFWAPSVIRDSGVAHVGNVGLLAAMPALFGVIVMIVAGRHSDRTLERRWHAALALISAAAALALLPFFRHDTATALALLAVASAGHYTCLAVFWSIPPTYLPRETAAAGIALVNVIGSLGGALSTAALGWMSKGAEGFGIGLVLLGAVIACGAVTLLVAFPARTLRAGAALPLSSSPRER</sequence>
<feature type="transmembrane region" description="Helical" evidence="6">
    <location>
        <begin position="337"/>
        <end position="356"/>
    </location>
</feature>
<reference evidence="8 9" key="1">
    <citation type="submission" date="2019-12" db="EMBL/GenBank/DDBJ databases">
        <title>Paraburkholderia acidiphila 7Q-K02 sp. nov and Paraburkholderia acidisoli DHF22 sp. nov., two strains isolated from forest soil.</title>
        <authorList>
            <person name="Gao Z."/>
            <person name="Qiu L."/>
        </authorList>
    </citation>
    <scope>NUCLEOTIDE SEQUENCE [LARGE SCALE GENOMIC DNA]</scope>
    <source>
        <strain evidence="8 9">DHF22</strain>
    </source>
</reference>
<feature type="transmembrane region" description="Helical" evidence="6">
    <location>
        <begin position="193"/>
        <end position="215"/>
    </location>
</feature>
<dbReference type="EMBL" id="CP046915">
    <property type="protein sequence ID" value="QGZ64659.1"/>
    <property type="molecule type" value="Genomic_DNA"/>
</dbReference>
<dbReference type="InterPro" id="IPR011701">
    <property type="entry name" value="MFS"/>
</dbReference>
<accession>A0A7Z2JIS2</accession>
<keyword evidence="3 6" id="KW-0812">Transmembrane</keyword>
<evidence type="ECO:0000256" key="3">
    <source>
        <dbReference type="ARBA" id="ARBA00022692"/>
    </source>
</evidence>
<dbReference type="PANTHER" id="PTHR43791:SF36">
    <property type="entry name" value="TRANSPORTER, PUTATIVE (AFU_ORTHOLOGUE AFUA_6G08340)-RELATED"/>
    <property type="match status" value="1"/>
</dbReference>
<dbReference type="Gene3D" id="1.20.1250.20">
    <property type="entry name" value="MFS general substrate transporter like domains"/>
    <property type="match status" value="2"/>
</dbReference>
<dbReference type="AlphaFoldDB" id="A0A7Z2JIS2"/>
<dbReference type="InterPro" id="IPR036259">
    <property type="entry name" value="MFS_trans_sf"/>
</dbReference>
<evidence type="ECO:0000256" key="6">
    <source>
        <dbReference type="SAM" id="Phobius"/>
    </source>
</evidence>
<feature type="domain" description="Major facilitator superfamily (MFS) profile" evidence="7">
    <location>
        <begin position="34"/>
        <end position="452"/>
    </location>
</feature>
<dbReference type="Pfam" id="PF07690">
    <property type="entry name" value="MFS_1"/>
    <property type="match status" value="1"/>
</dbReference>
<keyword evidence="2" id="KW-0813">Transport</keyword>
<proteinExistence type="predicted"/>
<dbReference type="KEGG" id="pacs:FAZ98_22765"/>
<feature type="transmembrane region" description="Helical" evidence="6">
    <location>
        <begin position="394"/>
        <end position="419"/>
    </location>
</feature>
<feature type="transmembrane region" description="Helical" evidence="6">
    <location>
        <begin position="271"/>
        <end position="292"/>
    </location>
</feature>
<dbReference type="Proteomes" id="UP000433577">
    <property type="component" value="Chromosome 3"/>
</dbReference>
<keyword evidence="9" id="KW-1185">Reference proteome</keyword>
<dbReference type="CDD" id="cd17319">
    <property type="entry name" value="MFS_ExuT_GudP_like"/>
    <property type="match status" value="1"/>
</dbReference>
<feature type="transmembrane region" description="Helical" evidence="6">
    <location>
        <begin position="425"/>
        <end position="448"/>
    </location>
</feature>